<dbReference type="PROSITE" id="PS00653">
    <property type="entry name" value="GLYCOSYL_HYDROL_F1_2"/>
    <property type="match status" value="1"/>
</dbReference>
<evidence type="ECO:0000313" key="12">
    <source>
        <dbReference type="EMBL" id="AFU98020.1"/>
    </source>
</evidence>
<evidence type="ECO:0000256" key="11">
    <source>
        <dbReference type="RuleBase" id="RU361175"/>
    </source>
</evidence>
<evidence type="ECO:0000256" key="4">
    <source>
        <dbReference type="ARBA" id="ARBA00022801"/>
    </source>
</evidence>
<dbReference type="PANTHER" id="PTHR10353:SF36">
    <property type="entry name" value="LP05116P"/>
    <property type="match status" value="1"/>
</dbReference>
<keyword evidence="13" id="KW-1185">Reference proteome</keyword>
<dbReference type="GO" id="GO:0008422">
    <property type="term" value="F:beta-glucosidase activity"/>
    <property type="evidence" value="ECO:0007669"/>
    <property type="project" value="UniProtKB-EC"/>
</dbReference>
<dbReference type="InterPro" id="IPR017736">
    <property type="entry name" value="Glyco_hydro_1_beta-glucosidase"/>
</dbReference>
<dbReference type="PANTHER" id="PTHR10353">
    <property type="entry name" value="GLYCOSYL HYDROLASE"/>
    <property type="match status" value="1"/>
</dbReference>
<comment type="catalytic activity">
    <reaction evidence="1 11">
        <text>Hydrolysis of terminal, non-reducing beta-D-glucosyl residues with release of beta-D-glucose.</text>
        <dbReference type="EC" id="3.2.1.21"/>
    </reaction>
</comment>
<evidence type="ECO:0000313" key="13">
    <source>
        <dbReference type="Proteomes" id="UP000000466"/>
    </source>
</evidence>
<dbReference type="AlphaFoldDB" id="K4KIJ3"/>
<feature type="binding site" evidence="10">
    <location>
        <position position="292"/>
    </location>
    <ligand>
        <name>substrate</name>
    </ligand>
</feature>
<name>K4KIJ3_SIMAS</name>
<proteinExistence type="inferred from homology"/>
<feature type="binding site" evidence="10">
    <location>
        <position position="120"/>
    </location>
    <ligand>
        <name>substrate</name>
    </ligand>
</feature>
<organism evidence="12 13">
    <name type="scientific">Simiduia agarivorans (strain DSM 21679 / JCM 13881 / BCRC 17597 / SA1)</name>
    <dbReference type="NCBI Taxonomy" id="1117647"/>
    <lineage>
        <taxon>Bacteria</taxon>
        <taxon>Pseudomonadati</taxon>
        <taxon>Pseudomonadota</taxon>
        <taxon>Gammaproteobacteria</taxon>
        <taxon>Cellvibrionales</taxon>
        <taxon>Cellvibrionaceae</taxon>
        <taxon>Simiduia</taxon>
    </lineage>
</organism>
<dbReference type="SUPFAM" id="SSF51445">
    <property type="entry name" value="(Trans)glycosidases"/>
    <property type="match status" value="1"/>
</dbReference>
<dbReference type="EC" id="3.2.1.21" evidence="3 11"/>
<dbReference type="InterPro" id="IPR001360">
    <property type="entry name" value="Glyco_hydro_1"/>
</dbReference>
<dbReference type="NCBIfam" id="TIGR03356">
    <property type="entry name" value="BGL"/>
    <property type="match status" value="1"/>
</dbReference>
<keyword evidence="8" id="KW-0624">Polysaccharide degradation</keyword>
<gene>
    <name evidence="12" type="ordered locus">M5M_04055</name>
</gene>
<keyword evidence="7 11" id="KW-0326">Glycosidase</keyword>
<evidence type="ECO:0000256" key="10">
    <source>
        <dbReference type="PIRSR" id="PIRSR617736-2"/>
    </source>
</evidence>
<feature type="binding site" evidence="10">
    <location>
        <begin position="404"/>
        <end position="405"/>
    </location>
    <ligand>
        <name>substrate</name>
    </ligand>
</feature>
<feature type="active site" description="Proton donor" evidence="9">
    <location>
        <position position="165"/>
    </location>
</feature>
<keyword evidence="4 11" id="KW-0378">Hydrolase</keyword>
<dbReference type="STRING" id="1117647.M5M_04055"/>
<dbReference type="eggNOG" id="COG2723">
    <property type="taxonomic scope" value="Bacteria"/>
</dbReference>
<evidence type="ECO:0000256" key="1">
    <source>
        <dbReference type="ARBA" id="ARBA00000448"/>
    </source>
</evidence>
<dbReference type="Pfam" id="PF00232">
    <property type="entry name" value="Glyco_hydro_1"/>
    <property type="match status" value="1"/>
</dbReference>
<sequence length="440" mass="49412">MRTEFPESFLFGAATSSYQIEGATHLDGRGASIWDAFCTQPGNIIDASNGDIACDHYHKMATDVALMRELNLQAYRFSIAWPRIQPEGKGNANEQGLAFYDRLIDTLLAHGIAPYCTLYHWDLPLALGEAGGWLNRDTAYRFADYAHIIGQRFGDRIHTFATLNEPRCAAFVGHLEGRHAPGLTCLKSTLVAAHHMMLAHGMGIQALREETPAKLGIVLDLKPYHPIDDHPDNQRAARCGDGIFNHWFADPLFGKGYPEELVAGFGDNMMAFDDADLKTIAQPMDSLGINYYTRSLTRFNDKKPFPHAEEVRNPGAAYSDMGWEIYPDGLTEMLTRFHQRYKVKDYYIAENGGAFPDHRIVDGQVQDNDRTEYMQRHLQALAAAMGKGVPVSAYLAWSLMDNFEWGLGYTKRFGLVHVDYDTLARTPKSSAIWYRNFIAG</sequence>
<accession>K4KIJ3</accession>
<dbReference type="FunFam" id="3.20.20.80:FF:000004">
    <property type="entry name" value="Beta-glucosidase 6-phospho-beta-glucosidase"/>
    <property type="match status" value="1"/>
</dbReference>
<feature type="binding site" evidence="10">
    <location>
        <position position="164"/>
    </location>
    <ligand>
        <name>substrate</name>
    </ligand>
</feature>
<dbReference type="InterPro" id="IPR033132">
    <property type="entry name" value="GH_1_N_CS"/>
</dbReference>
<dbReference type="PRINTS" id="PR00131">
    <property type="entry name" value="GLHYDRLASE1"/>
</dbReference>
<keyword evidence="6" id="KW-0119">Carbohydrate metabolism</keyword>
<reference evidence="12 13" key="1">
    <citation type="journal article" date="2013" name="Genome Announc.">
        <title>Complete genome sequence of Simiduia agarivorans SA1(T), a marine bacterium able to degrade a variety of polysaccharides.</title>
        <authorList>
            <person name="Lin S.Y."/>
            <person name="Shieh W.Y."/>
            <person name="Chen J.S."/>
            <person name="Tang S.L."/>
        </authorList>
    </citation>
    <scope>NUCLEOTIDE SEQUENCE [LARGE SCALE GENOMIC DNA]</scope>
    <source>
        <strain evidence="13">DSM 21679 / JCM 13881 / BCRC 17597 / SA1</strain>
    </source>
</reference>
<evidence type="ECO:0000256" key="6">
    <source>
        <dbReference type="ARBA" id="ARBA00023277"/>
    </source>
</evidence>
<feature type="active site" description="Nucleophile" evidence="9">
    <location>
        <position position="350"/>
    </location>
</feature>
<dbReference type="HOGENOM" id="CLU_001859_1_3_6"/>
<protein>
    <recommendedName>
        <fullName evidence="3 11">Beta-glucosidase</fullName>
        <ecNumber evidence="3 11">3.2.1.21</ecNumber>
    </recommendedName>
</protein>
<evidence type="ECO:0000256" key="3">
    <source>
        <dbReference type="ARBA" id="ARBA00012744"/>
    </source>
</evidence>
<dbReference type="Proteomes" id="UP000000466">
    <property type="component" value="Chromosome"/>
</dbReference>
<dbReference type="InterPro" id="IPR017853">
    <property type="entry name" value="GH"/>
</dbReference>
<evidence type="ECO:0000256" key="2">
    <source>
        <dbReference type="ARBA" id="ARBA00010838"/>
    </source>
</evidence>
<feature type="binding site" evidence="10">
    <location>
        <position position="397"/>
    </location>
    <ligand>
        <name>substrate</name>
    </ligand>
</feature>
<keyword evidence="5" id="KW-0136">Cellulose degradation</keyword>
<evidence type="ECO:0000256" key="7">
    <source>
        <dbReference type="ARBA" id="ARBA00023295"/>
    </source>
</evidence>
<evidence type="ECO:0000256" key="9">
    <source>
        <dbReference type="PIRSR" id="PIRSR617736-1"/>
    </source>
</evidence>
<comment type="similarity">
    <text evidence="2 11">Belongs to the glycosyl hydrolase 1 family.</text>
</comment>
<dbReference type="OrthoDB" id="9765195at2"/>
<dbReference type="GO" id="GO:0030245">
    <property type="term" value="P:cellulose catabolic process"/>
    <property type="evidence" value="ECO:0007669"/>
    <property type="project" value="UniProtKB-KW"/>
</dbReference>
<evidence type="ECO:0000256" key="5">
    <source>
        <dbReference type="ARBA" id="ARBA00023001"/>
    </source>
</evidence>
<dbReference type="RefSeq" id="WP_015046193.1">
    <property type="nucleotide sequence ID" value="NC_018868.3"/>
</dbReference>
<dbReference type="EMBL" id="CP003746">
    <property type="protein sequence ID" value="AFU98020.1"/>
    <property type="molecule type" value="Genomic_DNA"/>
</dbReference>
<feature type="binding site" evidence="10">
    <location>
        <position position="19"/>
    </location>
    <ligand>
        <name>substrate</name>
    </ligand>
</feature>
<dbReference type="Gene3D" id="3.20.20.80">
    <property type="entry name" value="Glycosidases"/>
    <property type="match status" value="1"/>
</dbReference>
<evidence type="ECO:0000256" key="8">
    <source>
        <dbReference type="ARBA" id="ARBA00023326"/>
    </source>
</evidence>
<dbReference type="KEGG" id="saga:M5M_04055"/>